<organism evidence="1 2">
    <name type="scientific">Orbilia blumenaviensis</name>
    <dbReference type="NCBI Taxonomy" id="1796055"/>
    <lineage>
        <taxon>Eukaryota</taxon>
        <taxon>Fungi</taxon>
        <taxon>Dikarya</taxon>
        <taxon>Ascomycota</taxon>
        <taxon>Pezizomycotina</taxon>
        <taxon>Orbiliomycetes</taxon>
        <taxon>Orbiliales</taxon>
        <taxon>Orbiliaceae</taxon>
        <taxon>Orbilia</taxon>
    </lineage>
</organism>
<comment type="caution">
    <text evidence="1">The sequence shown here is derived from an EMBL/GenBank/DDBJ whole genome shotgun (WGS) entry which is preliminary data.</text>
</comment>
<dbReference type="EMBL" id="JAVHNS010000005">
    <property type="protein sequence ID" value="KAK6354448.1"/>
    <property type="molecule type" value="Genomic_DNA"/>
</dbReference>
<accession>A0AAV9V7D2</accession>
<proteinExistence type="predicted"/>
<dbReference type="AlphaFoldDB" id="A0AAV9V7D2"/>
<keyword evidence="2" id="KW-1185">Reference proteome</keyword>
<protein>
    <submittedName>
        <fullName evidence="1">Uncharacterized protein</fullName>
    </submittedName>
</protein>
<dbReference type="Proteomes" id="UP001373714">
    <property type="component" value="Unassembled WGS sequence"/>
</dbReference>
<sequence>MLSVTELGAKLSFARRMKGPRAHHALEDWPNLMPLRDAAWWAAPQVASIRSRQS</sequence>
<reference evidence="1 2" key="1">
    <citation type="submission" date="2019-10" db="EMBL/GenBank/DDBJ databases">
        <authorList>
            <person name="Palmer J.M."/>
        </authorList>
    </citation>
    <scope>NUCLEOTIDE SEQUENCE [LARGE SCALE GENOMIC DNA]</scope>
    <source>
        <strain evidence="1 2">TWF730</strain>
    </source>
</reference>
<gene>
    <name evidence="1" type="ORF">TWF730_008850</name>
</gene>
<evidence type="ECO:0000313" key="1">
    <source>
        <dbReference type="EMBL" id="KAK6354448.1"/>
    </source>
</evidence>
<name>A0AAV9V7D2_9PEZI</name>
<evidence type="ECO:0000313" key="2">
    <source>
        <dbReference type="Proteomes" id="UP001373714"/>
    </source>
</evidence>